<dbReference type="PANTHER" id="PTHR34220:SF7">
    <property type="entry name" value="SENSOR HISTIDINE KINASE YPDA"/>
    <property type="match status" value="1"/>
</dbReference>
<evidence type="ECO:0000256" key="1">
    <source>
        <dbReference type="SAM" id="Phobius"/>
    </source>
</evidence>
<organism evidence="3 4">
    <name type="scientific">Flavihumibacter petaseus NBRC 106054</name>
    <dbReference type="NCBI Taxonomy" id="1220578"/>
    <lineage>
        <taxon>Bacteria</taxon>
        <taxon>Pseudomonadati</taxon>
        <taxon>Bacteroidota</taxon>
        <taxon>Chitinophagia</taxon>
        <taxon>Chitinophagales</taxon>
        <taxon>Chitinophagaceae</taxon>
        <taxon>Flavihumibacter</taxon>
    </lineage>
</organism>
<dbReference type="AlphaFoldDB" id="A0A0E9N4L9"/>
<accession>A0A0E9N4L9</accession>
<keyword evidence="4" id="KW-1185">Reference proteome</keyword>
<keyword evidence="3" id="KW-0418">Kinase</keyword>
<reference evidence="3 4" key="1">
    <citation type="submission" date="2015-04" db="EMBL/GenBank/DDBJ databases">
        <title>Whole genome shotgun sequence of Flavihumibacter petaseus NBRC 106054.</title>
        <authorList>
            <person name="Miyazawa S."/>
            <person name="Hosoyama A."/>
            <person name="Hashimoto M."/>
            <person name="Noguchi M."/>
            <person name="Tsuchikane K."/>
            <person name="Ohji S."/>
            <person name="Yamazoe A."/>
            <person name="Ichikawa N."/>
            <person name="Kimura A."/>
            <person name="Fujita N."/>
        </authorList>
    </citation>
    <scope>NUCLEOTIDE SEQUENCE [LARGE SCALE GENOMIC DNA]</scope>
    <source>
        <strain evidence="3 4">NBRC 106054</strain>
    </source>
</reference>
<dbReference type="Pfam" id="PF06580">
    <property type="entry name" value="His_kinase"/>
    <property type="match status" value="1"/>
</dbReference>
<dbReference type="Proteomes" id="UP000033121">
    <property type="component" value="Unassembled WGS sequence"/>
</dbReference>
<dbReference type="OrthoDB" id="9809908at2"/>
<dbReference type="RefSeq" id="WP_046370886.1">
    <property type="nucleotide sequence ID" value="NZ_BBWV01000004.1"/>
</dbReference>
<name>A0A0E9N4L9_9BACT</name>
<feature type="transmembrane region" description="Helical" evidence="1">
    <location>
        <begin position="12"/>
        <end position="30"/>
    </location>
</feature>
<keyword evidence="1" id="KW-0472">Membrane</keyword>
<sequence length="347" mass="40288">MNEKRLRLTGYLVITSLFFIFFMMDMLFTWKVAQLQLKIVFITILFSVLVWEPTRAVILLLRRRLPGLINLRSRVMWELLILIPYACLLGCARVYLEDLTLVWGVRVASLGNYLYTIGVCMLFILLEAAVYEGAYFFVEWNRARNEAEELKKINMQVQLDLLKVQIQPHFLFNTLNTLIGLIELRPKDAIDFTEKLAYIYRYLLEANDRTLIELEEEVRFVRAFFSLLKTRYGNALHMQIDIPGDQGFELPPLSLQILLENAVKHNAMTQARPLNFLVTLDEEENSLCIMNNIQLRDSVSGTGKGLPLLKKKFALLNLPPVEISSSRSHFVVTLPLVKRYSYESIDR</sequence>
<dbReference type="EMBL" id="BBWV01000004">
    <property type="protein sequence ID" value="GAO44892.1"/>
    <property type="molecule type" value="Genomic_DNA"/>
</dbReference>
<dbReference type="GO" id="GO:0000155">
    <property type="term" value="F:phosphorelay sensor kinase activity"/>
    <property type="evidence" value="ECO:0007669"/>
    <property type="project" value="InterPro"/>
</dbReference>
<dbReference type="STRING" id="1220578.FPE01S_04_01350"/>
<dbReference type="GO" id="GO:0016020">
    <property type="term" value="C:membrane"/>
    <property type="evidence" value="ECO:0007669"/>
    <property type="project" value="InterPro"/>
</dbReference>
<gene>
    <name evidence="3" type="ORF">FPE01S_04_01350</name>
</gene>
<feature type="transmembrane region" description="Helical" evidence="1">
    <location>
        <begin position="115"/>
        <end position="138"/>
    </location>
</feature>
<protein>
    <submittedName>
        <fullName evidence="3">Putative two-component histidine kinase</fullName>
    </submittedName>
</protein>
<evidence type="ECO:0000313" key="3">
    <source>
        <dbReference type="EMBL" id="GAO44892.1"/>
    </source>
</evidence>
<feature type="transmembrane region" description="Helical" evidence="1">
    <location>
        <begin position="36"/>
        <end position="54"/>
    </location>
</feature>
<feature type="domain" description="Signal transduction histidine kinase internal region" evidence="2">
    <location>
        <begin position="158"/>
        <end position="235"/>
    </location>
</feature>
<proteinExistence type="predicted"/>
<evidence type="ECO:0000313" key="4">
    <source>
        <dbReference type="Proteomes" id="UP000033121"/>
    </source>
</evidence>
<evidence type="ECO:0000259" key="2">
    <source>
        <dbReference type="Pfam" id="PF06580"/>
    </source>
</evidence>
<keyword evidence="3" id="KW-0808">Transferase</keyword>
<dbReference type="InterPro" id="IPR010559">
    <property type="entry name" value="Sig_transdc_His_kin_internal"/>
</dbReference>
<comment type="caution">
    <text evidence="3">The sequence shown here is derived from an EMBL/GenBank/DDBJ whole genome shotgun (WGS) entry which is preliminary data.</text>
</comment>
<keyword evidence="1" id="KW-0812">Transmembrane</keyword>
<keyword evidence="1" id="KW-1133">Transmembrane helix</keyword>
<dbReference type="InterPro" id="IPR050640">
    <property type="entry name" value="Bact_2-comp_sensor_kinase"/>
</dbReference>
<dbReference type="PANTHER" id="PTHR34220">
    <property type="entry name" value="SENSOR HISTIDINE KINASE YPDA"/>
    <property type="match status" value="1"/>
</dbReference>
<feature type="transmembrane region" description="Helical" evidence="1">
    <location>
        <begin position="75"/>
        <end position="95"/>
    </location>
</feature>